<keyword evidence="3" id="KW-0966">Cell projection</keyword>
<sequence length="222" mass="25802">MKVDNESFEVGDRIEILKKQGDERVSYPSQVLDILGDNKYMISGPIQKGAIVSLYIGEVIEIAYIRENKGRYNFKAKVFNRDPKGVYTLNVEKIGKIKRIQQRNFYRFNINLPVKKSYKFMVGNKTKNIEEKCLTKDISGNGMKLMCNFRHSVGDRIECSFKLNDILIITDAEVIRVEDFTNSSDFECSIGVKFLDIEKENRESIVKFIFKKERILREKGMI</sequence>
<keyword evidence="3" id="KW-0282">Flagellum</keyword>
<feature type="domain" description="PilZ" evidence="1">
    <location>
        <begin position="101"/>
        <end position="210"/>
    </location>
</feature>
<feature type="domain" description="Type III secretion system flagellar brake protein YcgR PilZN" evidence="2">
    <location>
        <begin position="9"/>
        <end position="90"/>
    </location>
</feature>
<dbReference type="Pfam" id="PF12945">
    <property type="entry name" value="PilZNR"/>
    <property type="match status" value="1"/>
</dbReference>
<organism evidence="3 4">
    <name type="scientific">Anaerosalibacter bizertensis</name>
    <dbReference type="NCBI Taxonomy" id="932217"/>
    <lineage>
        <taxon>Bacteria</taxon>
        <taxon>Bacillati</taxon>
        <taxon>Bacillota</taxon>
        <taxon>Tissierellia</taxon>
        <taxon>Tissierellales</taxon>
        <taxon>Sporanaerobacteraceae</taxon>
        <taxon>Anaerosalibacter</taxon>
    </lineage>
</organism>
<keyword evidence="4" id="KW-1185">Reference proteome</keyword>
<comment type="caution">
    <text evidence="3">The sequence shown here is derived from an EMBL/GenBank/DDBJ whole genome shotgun (WGS) entry which is preliminary data.</text>
</comment>
<protein>
    <submittedName>
        <fullName evidence="3">Flagellar brake protein</fullName>
    </submittedName>
</protein>
<dbReference type="RefSeq" id="WP_216383819.1">
    <property type="nucleotide sequence ID" value="NZ_JAHLOA010000004.1"/>
</dbReference>
<dbReference type="AlphaFoldDB" id="A0A9Q4ABT5"/>
<gene>
    <name evidence="3" type="ORF">L0P62_04140</name>
</gene>
<reference evidence="3" key="1">
    <citation type="submission" date="2022-01" db="EMBL/GenBank/DDBJ databases">
        <title>Collection of gut derived symbiotic bacterial strains cultured from healthy donors.</title>
        <authorList>
            <person name="Lin H."/>
            <person name="Kohout C."/>
            <person name="Waligurski E."/>
            <person name="Pamer E.G."/>
        </authorList>
    </citation>
    <scope>NUCLEOTIDE SEQUENCE</scope>
    <source>
        <strain evidence="3">MSK.14.39</strain>
    </source>
</reference>
<dbReference type="InterPro" id="IPR009926">
    <property type="entry name" value="T3SS_YcgR_PilZN"/>
</dbReference>
<dbReference type="EMBL" id="JAKNID010000009">
    <property type="protein sequence ID" value="MCG4564633.1"/>
    <property type="molecule type" value="Genomic_DNA"/>
</dbReference>
<dbReference type="Pfam" id="PF07238">
    <property type="entry name" value="PilZ"/>
    <property type="match status" value="1"/>
</dbReference>
<proteinExistence type="predicted"/>
<dbReference type="GO" id="GO:0035438">
    <property type="term" value="F:cyclic-di-GMP binding"/>
    <property type="evidence" value="ECO:0007669"/>
    <property type="project" value="InterPro"/>
</dbReference>
<name>A0A9Q4ABT5_9FIRM</name>
<accession>A0A9Q4ABT5</accession>
<evidence type="ECO:0000313" key="4">
    <source>
        <dbReference type="Proteomes" id="UP001108123"/>
    </source>
</evidence>
<evidence type="ECO:0000259" key="2">
    <source>
        <dbReference type="Pfam" id="PF12945"/>
    </source>
</evidence>
<evidence type="ECO:0000259" key="1">
    <source>
        <dbReference type="Pfam" id="PF07238"/>
    </source>
</evidence>
<evidence type="ECO:0000313" key="3">
    <source>
        <dbReference type="EMBL" id="MCG4564633.1"/>
    </source>
</evidence>
<dbReference type="InterPro" id="IPR009875">
    <property type="entry name" value="PilZ_domain"/>
</dbReference>
<dbReference type="Proteomes" id="UP001108123">
    <property type="component" value="Unassembled WGS sequence"/>
</dbReference>
<keyword evidence="3" id="KW-0969">Cilium</keyword>